<feature type="transmembrane region" description="Helical" evidence="1">
    <location>
        <begin position="5"/>
        <end position="23"/>
    </location>
</feature>
<feature type="transmembrane region" description="Helical" evidence="1">
    <location>
        <begin position="115"/>
        <end position="136"/>
    </location>
</feature>
<protein>
    <submittedName>
        <fullName evidence="2">DUF2306 domain-containing protein</fullName>
    </submittedName>
</protein>
<dbReference type="AlphaFoldDB" id="A0A5B8V4S5"/>
<evidence type="ECO:0000313" key="3">
    <source>
        <dbReference type="Proteomes" id="UP000321533"/>
    </source>
</evidence>
<proteinExistence type="predicted"/>
<accession>A0A5B8V4S5</accession>
<feature type="transmembrane region" description="Helical" evidence="1">
    <location>
        <begin position="184"/>
        <end position="203"/>
    </location>
</feature>
<feature type="transmembrane region" description="Helical" evidence="1">
    <location>
        <begin position="86"/>
        <end position="103"/>
    </location>
</feature>
<feature type="transmembrane region" description="Helical" evidence="1">
    <location>
        <begin position="43"/>
        <end position="66"/>
    </location>
</feature>
<name>A0A5B8V4S5_9BACT</name>
<dbReference type="Pfam" id="PF10067">
    <property type="entry name" value="DUF2306"/>
    <property type="match status" value="1"/>
</dbReference>
<keyword evidence="3" id="KW-1185">Reference proteome</keyword>
<evidence type="ECO:0000256" key="1">
    <source>
        <dbReference type="SAM" id="Phobius"/>
    </source>
</evidence>
<keyword evidence="1" id="KW-0472">Membrane</keyword>
<feature type="transmembrane region" description="Helical" evidence="1">
    <location>
        <begin position="148"/>
        <end position="164"/>
    </location>
</feature>
<organism evidence="2 3">
    <name type="scientific">Panacibacter ginsenosidivorans</name>
    <dbReference type="NCBI Taxonomy" id="1813871"/>
    <lineage>
        <taxon>Bacteria</taxon>
        <taxon>Pseudomonadati</taxon>
        <taxon>Bacteroidota</taxon>
        <taxon>Chitinophagia</taxon>
        <taxon>Chitinophagales</taxon>
        <taxon>Chitinophagaceae</taxon>
        <taxon>Panacibacter</taxon>
    </lineage>
</organism>
<gene>
    <name evidence="2" type="ORF">FRZ67_03960</name>
</gene>
<reference evidence="2 3" key="1">
    <citation type="journal article" date="2016" name="Int. J. Syst. Evol. Microbiol.">
        <title>Panacibacter ginsenosidivorans gen. nov., sp. nov., with ginsenoside converting activity isolated from soil of a ginseng field.</title>
        <authorList>
            <person name="Siddiqi M.Z."/>
            <person name="Muhammad Shafi S."/>
            <person name="Choi K.D."/>
            <person name="Im W.T."/>
        </authorList>
    </citation>
    <scope>NUCLEOTIDE SEQUENCE [LARGE SCALE GENOMIC DNA]</scope>
    <source>
        <strain evidence="2 3">Gsoil1550</strain>
    </source>
</reference>
<dbReference type="OrthoDB" id="195502at2"/>
<keyword evidence="1" id="KW-1133">Transmembrane helix</keyword>
<dbReference type="KEGG" id="pgin:FRZ67_03960"/>
<keyword evidence="1" id="KW-0812">Transmembrane</keyword>
<dbReference type="InterPro" id="IPR018750">
    <property type="entry name" value="DUF2306_membrane"/>
</dbReference>
<sequence>MTTKIIGYLGWAIVLSVSFYFIYNNVFNYFSYDKTHYSDGGFWPSYAPFLLAHVVFGMIALLLGPLQFIPAIRKKYVKTHHTIGKIYLISILIAASASLYLSIDKVIITEKGINFGTGLMGLAIAWLLTSGMAYWSIRHRNFAQHREWMVRSFVVTTAFASFRLFNNTLIDDFHIDPNATSDVMSWACWAFPLLITEVVLQAIKIRRGYAALSKKQQQNVVKAV</sequence>
<dbReference type="RefSeq" id="WP_147188287.1">
    <property type="nucleotide sequence ID" value="NZ_CP042435.1"/>
</dbReference>
<dbReference type="EMBL" id="CP042435">
    <property type="protein sequence ID" value="QEC66487.1"/>
    <property type="molecule type" value="Genomic_DNA"/>
</dbReference>
<dbReference type="Proteomes" id="UP000321533">
    <property type="component" value="Chromosome"/>
</dbReference>
<evidence type="ECO:0000313" key="2">
    <source>
        <dbReference type="EMBL" id="QEC66487.1"/>
    </source>
</evidence>